<dbReference type="AlphaFoldDB" id="A0A1H5XPS4"/>
<evidence type="ECO:0000313" key="3">
    <source>
        <dbReference type="Proteomes" id="UP000236728"/>
    </source>
</evidence>
<evidence type="ECO:0000256" key="1">
    <source>
        <dbReference type="SAM" id="Phobius"/>
    </source>
</evidence>
<feature type="transmembrane region" description="Helical" evidence="1">
    <location>
        <begin position="99"/>
        <end position="130"/>
    </location>
</feature>
<keyword evidence="1" id="KW-0812">Transmembrane</keyword>
<accession>A0A1H5XPS4</accession>
<organism evidence="2 3">
    <name type="scientific">Bryocella elongata</name>
    <dbReference type="NCBI Taxonomy" id="863522"/>
    <lineage>
        <taxon>Bacteria</taxon>
        <taxon>Pseudomonadati</taxon>
        <taxon>Acidobacteriota</taxon>
        <taxon>Terriglobia</taxon>
        <taxon>Terriglobales</taxon>
        <taxon>Acidobacteriaceae</taxon>
        <taxon>Bryocella</taxon>
    </lineage>
</organism>
<gene>
    <name evidence="2" type="ORF">SAMN05421819_1917</name>
</gene>
<name>A0A1H5XPS4_9BACT</name>
<feature type="transmembrane region" description="Helical" evidence="1">
    <location>
        <begin position="21"/>
        <end position="38"/>
    </location>
</feature>
<feature type="transmembrane region" description="Helical" evidence="1">
    <location>
        <begin position="136"/>
        <end position="154"/>
    </location>
</feature>
<keyword evidence="1" id="KW-1133">Transmembrane helix</keyword>
<feature type="transmembrane region" description="Helical" evidence="1">
    <location>
        <begin position="170"/>
        <end position="189"/>
    </location>
</feature>
<dbReference type="OrthoDB" id="113879at2"/>
<dbReference type="RefSeq" id="WP_103932843.1">
    <property type="nucleotide sequence ID" value="NZ_FNVA01000003.1"/>
</dbReference>
<sequence>MPYTGQLEYSDHRKMRTRNTTIYRALHWPIWIWVFFLAPGPLTFSLFAHGFSKANATWLALVLIGTGIAAYRGALPGAEPAPYILRFDEDKPNPLYRRVCYTFAWSAVITFASLNFAGLAVAAITGHWYLKQIYNYAYAPLSLTILALGALGRLPRVKKSTKGEGTERRYFYGSVWSVTLAQTVLMIFWKTLPNTREASAIKLAIYTIALALLGLAAANGRLPRTRPIVPGELMVD</sequence>
<dbReference type="Proteomes" id="UP000236728">
    <property type="component" value="Unassembled WGS sequence"/>
</dbReference>
<dbReference type="EMBL" id="FNVA01000003">
    <property type="protein sequence ID" value="SEG13759.1"/>
    <property type="molecule type" value="Genomic_DNA"/>
</dbReference>
<evidence type="ECO:0000313" key="2">
    <source>
        <dbReference type="EMBL" id="SEG13759.1"/>
    </source>
</evidence>
<feature type="transmembrane region" description="Helical" evidence="1">
    <location>
        <begin position="58"/>
        <end position="78"/>
    </location>
</feature>
<protein>
    <submittedName>
        <fullName evidence="2">Uncharacterized protein</fullName>
    </submittedName>
</protein>
<reference evidence="2 3" key="1">
    <citation type="submission" date="2016-10" db="EMBL/GenBank/DDBJ databases">
        <authorList>
            <person name="de Groot N.N."/>
        </authorList>
    </citation>
    <scope>NUCLEOTIDE SEQUENCE [LARGE SCALE GENOMIC DNA]</scope>
    <source>
        <strain evidence="2 3">DSM 22489</strain>
    </source>
</reference>
<keyword evidence="3" id="KW-1185">Reference proteome</keyword>
<proteinExistence type="predicted"/>
<keyword evidence="1" id="KW-0472">Membrane</keyword>
<feature type="transmembrane region" description="Helical" evidence="1">
    <location>
        <begin position="201"/>
        <end position="218"/>
    </location>
</feature>